<protein>
    <submittedName>
        <fullName evidence="1">Uncharacterized protein</fullName>
    </submittedName>
</protein>
<dbReference type="AlphaFoldDB" id="A0A383E556"/>
<organism evidence="1">
    <name type="scientific">marine metagenome</name>
    <dbReference type="NCBI Taxonomy" id="408172"/>
    <lineage>
        <taxon>unclassified sequences</taxon>
        <taxon>metagenomes</taxon>
        <taxon>ecological metagenomes</taxon>
    </lineage>
</organism>
<reference evidence="1" key="1">
    <citation type="submission" date="2018-05" db="EMBL/GenBank/DDBJ databases">
        <authorList>
            <person name="Lanie J.A."/>
            <person name="Ng W.-L."/>
            <person name="Kazmierczak K.M."/>
            <person name="Andrzejewski T.M."/>
            <person name="Davidsen T.M."/>
            <person name="Wayne K.J."/>
            <person name="Tettelin H."/>
            <person name="Glass J.I."/>
            <person name="Rusch D."/>
            <person name="Podicherti R."/>
            <person name="Tsui H.-C.T."/>
            <person name="Winkler M.E."/>
        </authorList>
    </citation>
    <scope>NUCLEOTIDE SEQUENCE</scope>
</reference>
<name>A0A383E556_9ZZZZ</name>
<gene>
    <name evidence="1" type="ORF">METZ01_LOCUS504826</name>
</gene>
<feature type="non-terminal residue" evidence="1">
    <location>
        <position position="174"/>
    </location>
</feature>
<sequence>MPKQFSKNCMKIGIDLHNLSLKTDSNVRTGIQQVVFNLLEAQYLLRNKTTNTPIELIPLPMLPKPPESWSRFPNLMDTNVNNSSFVLKSVSEELGVPLQELWNDKTMEDGQNWTEEKFYKIVSSLDWLVFIPLSEFRHVAEEAKRLNPSLRIAVLVYDIVALIRTELVVDGMPH</sequence>
<dbReference type="EMBL" id="UINC01222971">
    <property type="protein sequence ID" value="SVE51972.1"/>
    <property type="molecule type" value="Genomic_DNA"/>
</dbReference>
<evidence type="ECO:0000313" key="1">
    <source>
        <dbReference type="EMBL" id="SVE51972.1"/>
    </source>
</evidence>
<accession>A0A383E556</accession>
<proteinExistence type="predicted"/>